<evidence type="ECO:0000256" key="5">
    <source>
        <dbReference type="ARBA" id="ARBA00022519"/>
    </source>
</evidence>
<evidence type="ECO:0000256" key="8">
    <source>
        <dbReference type="ARBA" id="ARBA00023136"/>
    </source>
</evidence>
<dbReference type="PANTHER" id="PTHR38779:SF2">
    <property type="entry name" value="TYPE II SECRETION SYSTEM PROTEIN I-RELATED"/>
    <property type="match status" value="1"/>
</dbReference>
<keyword evidence="11" id="KW-1185">Reference proteome</keyword>
<dbReference type="EMBL" id="JBEPSH010000010">
    <property type="protein sequence ID" value="MET4579503.1"/>
    <property type="molecule type" value="Genomic_DNA"/>
</dbReference>
<dbReference type="RefSeq" id="WP_354447663.1">
    <property type="nucleotide sequence ID" value="NZ_JBEPSH010000010.1"/>
</dbReference>
<feature type="transmembrane region" description="Helical" evidence="9">
    <location>
        <begin position="12"/>
        <end position="35"/>
    </location>
</feature>
<accession>A0ABV2QEN4</accession>
<comment type="similarity">
    <text evidence="2">Belongs to the GSP I family.</text>
</comment>
<dbReference type="NCBIfam" id="TIGR02532">
    <property type="entry name" value="IV_pilin_GFxxxE"/>
    <property type="match status" value="1"/>
</dbReference>
<evidence type="ECO:0000256" key="4">
    <source>
        <dbReference type="ARBA" id="ARBA00022481"/>
    </source>
</evidence>
<evidence type="ECO:0000256" key="7">
    <source>
        <dbReference type="ARBA" id="ARBA00022989"/>
    </source>
</evidence>
<evidence type="ECO:0000313" key="10">
    <source>
        <dbReference type="EMBL" id="MET4579503.1"/>
    </source>
</evidence>
<gene>
    <name evidence="10" type="ORF">ABIE13_004640</name>
</gene>
<reference evidence="10 11" key="1">
    <citation type="submission" date="2024-06" db="EMBL/GenBank/DDBJ databases">
        <title>Sorghum-associated microbial communities from plants grown in Nebraska, USA.</title>
        <authorList>
            <person name="Schachtman D."/>
        </authorList>
    </citation>
    <scope>NUCLEOTIDE SEQUENCE [LARGE SCALE GENOMIC DNA]</scope>
    <source>
        <strain evidence="10 11">2709</strain>
    </source>
</reference>
<sequence length="139" mass="15129">MSFRSRSPRGRVQGFSLLEILVAFAIMAIALGMLYRVMGNNARHTGQLAGQERAMVLAQSLLAAYQVAPAEGIQASGETAGYGWTVQSAPFPTPANDQPRAARLHELRISIQWMDGTMQRSYALASVRPERRPQAGGRS</sequence>
<organism evidence="10 11">
    <name type="scientific">Ottowia thiooxydans</name>
    <dbReference type="NCBI Taxonomy" id="219182"/>
    <lineage>
        <taxon>Bacteria</taxon>
        <taxon>Pseudomonadati</taxon>
        <taxon>Pseudomonadota</taxon>
        <taxon>Betaproteobacteria</taxon>
        <taxon>Burkholderiales</taxon>
        <taxon>Comamonadaceae</taxon>
        <taxon>Ottowia</taxon>
    </lineage>
</organism>
<dbReference type="InterPro" id="IPR010052">
    <property type="entry name" value="T2SS_protein-GspI"/>
</dbReference>
<keyword evidence="8 9" id="KW-0472">Membrane</keyword>
<protein>
    <submittedName>
        <fullName evidence="10">General secretion pathway protein I</fullName>
    </submittedName>
</protein>
<keyword evidence="5" id="KW-0997">Cell inner membrane</keyword>
<dbReference type="PANTHER" id="PTHR38779">
    <property type="entry name" value="TYPE II SECRETION SYSTEM PROTEIN I-RELATED"/>
    <property type="match status" value="1"/>
</dbReference>
<dbReference type="InterPro" id="IPR012902">
    <property type="entry name" value="N_methyl_site"/>
</dbReference>
<evidence type="ECO:0000256" key="2">
    <source>
        <dbReference type="ARBA" id="ARBA00008358"/>
    </source>
</evidence>
<evidence type="ECO:0000256" key="1">
    <source>
        <dbReference type="ARBA" id="ARBA00004377"/>
    </source>
</evidence>
<proteinExistence type="inferred from homology"/>
<keyword evidence="7 9" id="KW-1133">Transmembrane helix</keyword>
<keyword evidence="6 9" id="KW-0812">Transmembrane</keyword>
<keyword evidence="4" id="KW-0488">Methylation</keyword>
<evidence type="ECO:0000256" key="6">
    <source>
        <dbReference type="ARBA" id="ARBA00022692"/>
    </source>
</evidence>
<comment type="subcellular location">
    <subcellularLocation>
        <location evidence="1">Cell inner membrane</location>
        <topology evidence="1">Single-pass membrane protein</topology>
    </subcellularLocation>
</comment>
<evidence type="ECO:0000256" key="3">
    <source>
        <dbReference type="ARBA" id="ARBA00022475"/>
    </source>
</evidence>
<dbReference type="Proteomes" id="UP001549320">
    <property type="component" value="Unassembled WGS sequence"/>
</dbReference>
<keyword evidence="3" id="KW-1003">Cell membrane</keyword>
<dbReference type="Pfam" id="PF07963">
    <property type="entry name" value="N_methyl"/>
    <property type="match status" value="1"/>
</dbReference>
<comment type="caution">
    <text evidence="10">The sequence shown here is derived from an EMBL/GenBank/DDBJ whole genome shotgun (WGS) entry which is preliminary data.</text>
</comment>
<name>A0ABV2QEN4_9BURK</name>
<evidence type="ECO:0000256" key="9">
    <source>
        <dbReference type="SAM" id="Phobius"/>
    </source>
</evidence>
<evidence type="ECO:0000313" key="11">
    <source>
        <dbReference type="Proteomes" id="UP001549320"/>
    </source>
</evidence>